<feature type="compositionally biased region" description="Polar residues" evidence="1">
    <location>
        <begin position="47"/>
        <end position="66"/>
    </location>
</feature>
<evidence type="ECO:0000256" key="1">
    <source>
        <dbReference type="SAM" id="MobiDB-lite"/>
    </source>
</evidence>
<dbReference type="EMBL" id="VBOU01000079">
    <property type="protein sequence ID" value="TMQ53874.1"/>
    <property type="molecule type" value="Genomic_DNA"/>
</dbReference>
<feature type="compositionally biased region" description="Pro residues" evidence="1">
    <location>
        <begin position="237"/>
        <end position="248"/>
    </location>
</feature>
<accession>A0A538SRH0</accession>
<comment type="caution">
    <text evidence="2">The sequence shown here is derived from an EMBL/GenBank/DDBJ whole genome shotgun (WGS) entry which is preliminary data.</text>
</comment>
<protein>
    <submittedName>
        <fullName evidence="2">Uncharacterized protein</fullName>
    </submittedName>
</protein>
<dbReference type="AlphaFoldDB" id="A0A538SRH0"/>
<dbReference type="Proteomes" id="UP000319829">
    <property type="component" value="Unassembled WGS sequence"/>
</dbReference>
<sequence length="248" mass="26601">MRFIGIHPRQWHRGAWIIALLLAALVLLLTHRPIVGGAFAMEPPAGDNQSSQPGAQAPEGSTTPSMASDAGPAHASQGNGYVAEIVDSSYTVGPAEFFALDLPMSMPGAKAVHLSGTVTTKGRKDIVVRLFRAGDYDRWLKQKSGRKPEAFWTSQRSKNLTLDQDLPPGEPVVLLLDNGYSIRTPKQVSCQLQLRYQRNGVESFDTEGGGVSGSPGTKAPAPEDNLPTPRSNTDQEMPPPPPPPPDGY</sequence>
<proteinExistence type="predicted"/>
<name>A0A538SRH0_UNCEI</name>
<evidence type="ECO:0000313" key="3">
    <source>
        <dbReference type="Proteomes" id="UP000319829"/>
    </source>
</evidence>
<feature type="region of interest" description="Disordered" evidence="1">
    <location>
        <begin position="201"/>
        <end position="248"/>
    </location>
</feature>
<reference evidence="2 3" key="1">
    <citation type="journal article" date="2019" name="Nat. Microbiol.">
        <title>Mediterranean grassland soil C-N compound turnover is dependent on rainfall and depth, and is mediated by genomically divergent microorganisms.</title>
        <authorList>
            <person name="Diamond S."/>
            <person name="Andeer P.F."/>
            <person name="Li Z."/>
            <person name="Crits-Christoph A."/>
            <person name="Burstein D."/>
            <person name="Anantharaman K."/>
            <person name="Lane K.R."/>
            <person name="Thomas B.C."/>
            <person name="Pan C."/>
            <person name="Northen T.R."/>
            <person name="Banfield J.F."/>
        </authorList>
    </citation>
    <scope>NUCLEOTIDE SEQUENCE [LARGE SCALE GENOMIC DNA]</scope>
    <source>
        <strain evidence="2">WS_4</strain>
    </source>
</reference>
<feature type="region of interest" description="Disordered" evidence="1">
    <location>
        <begin position="40"/>
        <end position="75"/>
    </location>
</feature>
<organism evidence="2 3">
    <name type="scientific">Eiseniibacteriota bacterium</name>
    <dbReference type="NCBI Taxonomy" id="2212470"/>
    <lineage>
        <taxon>Bacteria</taxon>
        <taxon>Candidatus Eiseniibacteriota</taxon>
    </lineage>
</organism>
<evidence type="ECO:0000313" key="2">
    <source>
        <dbReference type="EMBL" id="TMQ53874.1"/>
    </source>
</evidence>
<gene>
    <name evidence="2" type="ORF">E6K74_08080</name>
</gene>